<protein>
    <submittedName>
        <fullName evidence="7">Site-specific recombinase XerD</fullName>
    </submittedName>
</protein>
<dbReference type="Pfam" id="PF00589">
    <property type="entry name" value="Phage_integrase"/>
    <property type="match status" value="1"/>
</dbReference>
<evidence type="ECO:0000313" key="7">
    <source>
        <dbReference type="EMBL" id="SPS02899.1"/>
    </source>
</evidence>
<dbReference type="SUPFAM" id="SSF56349">
    <property type="entry name" value="DNA breaking-rejoining enzymes"/>
    <property type="match status" value="1"/>
</dbReference>
<sequence>MVQPELACGKDGSATPALSISSASEFLSEFDAYLGAAKGLAEGTRRKYGRFVQGFLDGWCGDSPPNWQDLSIEDLRAYLRHELSSKRRRPSNSPIVALRAMLRFLAVRGLVLPGLEETLPRIRRWRHATLPASLSIGDVDRLIKCAADAATFQPLRNAAIMLLLARTGMRAAEVVHLSLDDVDWAGGIIHIRGTKSRRDRDLPLFRDVGRALLAYIKRERPSSSYRTVFLQAVTSARPFSDSSAISKIVRRALNRADIAPARGAAHLLRHAAATNMLTRGTSFKNIADVLGHQSLQSTALYAKLDLPSLSRVAMPWPGDRS</sequence>
<keyword evidence="3" id="KW-0233">DNA recombination</keyword>
<dbReference type="InterPro" id="IPR002104">
    <property type="entry name" value="Integrase_catalytic"/>
</dbReference>
<dbReference type="GO" id="GO:0015074">
    <property type="term" value="P:DNA integration"/>
    <property type="evidence" value="ECO:0007669"/>
    <property type="project" value="UniProtKB-KW"/>
</dbReference>
<evidence type="ECO:0000256" key="2">
    <source>
        <dbReference type="ARBA" id="ARBA00023125"/>
    </source>
</evidence>
<evidence type="ECO:0000259" key="5">
    <source>
        <dbReference type="PROSITE" id="PS51898"/>
    </source>
</evidence>
<dbReference type="InterPro" id="IPR044068">
    <property type="entry name" value="CB"/>
</dbReference>
<gene>
    <name evidence="7" type="ORF">CBM2634_U440003</name>
</gene>
<dbReference type="Gene3D" id="1.10.443.10">
    <property type="entry name" value="Intergrase catalytic core"/>
    <property type="match status" value="1"/>
</dbReference>
<proteinExistence type="predicted"/>
<dbReference type="PANTHER" id="PTHR30349:SF90">
    <property type="entry name" value="TYROSINE RECOMBINASE XERD"/>
    <property type="match status" value="1"/>
</dbReference>
<dbReference type="GO" id="GO:0003677">
    <property type="term" value="F:DNA binding"/>
    <property type="evidence" value="ECO:0007669"/>
    <property type="project" value="UniProtKB-UniRule"/>
</dbReference>
<feature type="domain" description="Core-binding (CB)" evidence="6">
    <location>
        <begin position="21"/>
        <end position="106"/>
    </location>
</feature>
<evidence type="ECO:0000313" key="8">
    <source>
        <dbReference type="Proteomes" id="UP000256805"/>
    </source>
</evidence>
<dbReference type="InterPro" id="IPR013762">
    <property type="entry name" value="Integrase-like_cat_sf"/>
</dbReference>
<dbReference type="InterPro" id="IPR010998">
    <property type="entry name" value="Integrase_recombinase_N"/>
</dbReference>
<dbReference type="InterPro" id="IPR011010">
    <property type="entry name" value="DNA_brk_join_enz"/>
</dbReference>
<dbReference type="PROSITE" id="PS51898">
    <property type="entry name" value="TYR_RECOMBINASE"/>
    <property type="match status" value="1"/>
</dbReference>
<evidence type="ECO:0000256" key="3">
    <source>
        <dbReference type="ARBA" id="ARBA00023172"/>
    </source>
</evidence>
<organism evidence="7 8">
    <name type="scientific">Cupriavidus taiwanensis</name>
    <dbReference type="NCBI Taxonomy" id="164546"/>
    <lineage>
        <taxon>Bacteria</taxon>
        <taxon>Pseudomonadati</taxon>
        <taxon>Pseudomonadota</taxon>
        <taxon>Betaproteobacteria</taxon>
        <taxon>Burkholderiales</taxon>
        <taxon>Burkholderiaceae</taxon>
        <taxon>Cupriavidus</taxon>
    </lineage>
</organism>
<dbReference type="InterPro" id="IPR050090">
    <property type="entry name" value="Tyrosine_recombinase_XerCD"/>
</dbReference>
<evidence type="ECO:0000256" key="1">
    <source>
        <dbReference type="ARBA" id="ARBA00022908"/>
    </source>
</evidence>
<keyword evidence="2 4" id="KW-0238">DNA-binding</keyword>
<evidence type="ECO:0000256" key="4">
    <source>
        <dbReference type="PROSITE-ProRule" id="PRU01248"/>
    </source>
</evidence>
<dbReference type="PANTHER" id="PTHR30349">
    <property type="entry name" value="PHAGE INTEGRASE-RELATED"/>
    <property type="match status" value="1"/>
</dbReference>
<feature type="domain" description="Tyr recombinase" evidence="5">
    <location>
        <begin position="129"/>
        <end position="314"/>
    </location>
</feature>
<dbReference type="InterPro" id="IPR004107">
    <property type="entry name" value="Integrase_SAM-like_N"/>
</dbReference>
<dbReference type="GO" id="GO:0006310">
    <property type="term" value="P:DNA recombination"/>
    <property type="evidence" value="ECO:0007669"/>
    <property type="project" value="UniProtKB-KW"/>
</dbReference>
<dbReference type="EMBL" id="OVTA01000110">
    <property type="protein sequence ID" value="SPS02899.1"/>
    <property type="molecule type" value="Genomic_DNA"/>
</dbReference>
<reference evidence="7 8" key="1">
    <citation type="submission" date="2018-01" db="EMBL/GenBank/DDBJ databases">
        <authorList>
            <person name="Gaut B.S."/>
            <person name="Morton B.R."/>
            <person name="Clegg M.T."/>
            <person name="Duvall M.R."/>
        </authorList>
    </citation>
    <scope>NUCLEOTIDE SEQUENCE [LARGE SCALE GENOMIC DNA]</scope>
    <source>
        <strain evidence="7">Cupriavidus taiwanensis cmp 52</strain>
    </source>
</reference>
<accession>A0A375JD87</accession>
<evidence type="ECO:0000259" key="6">
    <source>
        <dbReference type="PROSITE" id="PS51900"/>
    </source>
</evidence>
<dbReference type="Gene3D" id="1.10.150.130">
    <property type="match status" value="1"/>
</dbReference>
<name>A0A375JD87_9BURK</name>
<dbReference type="Proteomes" id="UP000256805">
    <property type="component" value="Unassembled WGS sequence"/>
</dbReference>
<dbReference type="RefSeq" id="WP_116386510.1">
    <property type="nucleotide sequence ID" value="NZ_OVTA01000110.1"/>
</dbReference>
<keyword evidence="1" id="KW-0229">DNA integration</keyword>
<dbReference type="PROSITE" id="PS51900">
    <property type="entry name" value="CB"/>
    <property type="match status" value="1"/>
</dbReference>
<dbReference type="Pfam" id="PF02899">
    <property type="entry name" value="Phage_int_SAM_1"/>
    <property type="match status" value="1"/>
</dbReference>
<dbReference type="AlphaFoldDB" id="A0A375JD87"/>